<dbReference type="Pfam" id="PF05175">
    <property type="entry name" value="MTS"/>
    <property type="match status" value="1"/>
</dbReference>
<dbReference type="OrthoDB" id="5489421at2"/>
<gene>
    <name evidence="4" type="ORF">FHP24_06870</name>
</gene>
<proteinExistence type="predicted"/>
<keyword evidence="1 4" id="KW-0489">Methyltransferase</keyword>
<keyword evidence="2" id="KW-0949">S-adenosyl-L-methionine</keyword>
<dbReference type="EMBL" id="VDMN01000001">
    <property type="protein sequence ID" value="TNM65942.1"/>
    <property type="molecule type" value="Genomic_DNA"/>
</dbReference>
<accession>A0A5C4XRB5</accession>
<dbReference type="RefSeq" id="WP_139674711.1">
    <property type="nucleotide sequence ID" value="NZ_VDMN01000001.1"/>
</dbReference>
<dbReference type="GO" id="GO:0008168">
    <property type="term" value="F:methyltransferase activity"/>
    <property type="evidence" value="ECO:0007669"/>
    <property type="project" value="UniProtKB-KW"/>
</dbReference>
<evidence type="ECO:0000256" key="2">
    <source>
        <dbReference type="ARBA" id="ARBA00022691"/>
    </source>
</evidence>
<evidence type="ECO:0000313" key="4">
    <source>
        <dbReference type="EMBL" id="TNM65942.1"/>
    </source>
</evidence>
<dbReference type="PANTHER" id="PTHR47739:SF1">
    <property type="entry name" value="TRNA1(VAL) (ADENINE(37)-N6)-METHYLTRANSFERASE"/>
    <property type="match status" value="1"/>
</dbReference>
<dbReference type="GO" id="GO:0032259">
    <property type="term" value="P:methylation"/>
    <property type="evidence" value="ECO:0007669"/>
    <property type="project" value="UniProtKB-KW"/>
</dbReference>
<evidence type="ECO:0000259" key="3">
    <source>
        <dbReference type="Pfam" id="PF05175"/>
    </source>
</evidence>
<protein>
    <submittedName>
        <fullName evidence="4">Methyltransferase</fullName>
    </submittedName>
</protein>
<sequence length="273" mass="29305">MSNADLQEPAFTIDAFHRGRFHVVQPKNEGHRSGIDAMLLASLVASDRPVSVADLGSGAGAAGLAVASRLADARIMLIEKFPVMADYARRSIGLPENAFLADRVNVVEADVTLTGKARLAAGLNDEVHDHVIMNPPFNHAGDRKTPDNLKAEAHAMTEGLFETWLRTAGAIMKPGGQLSLIARPESIAEILEACGRRFGGVEITPVHPRPGEDATRILVTAIKGSKARLIFRAPLVVHGADGHSLNTEVDDLNNGRSAYRRRVVSRSPRQPAV</sequence>
<feature type="domain" description="Methyltransferase small" evidence="3">
    <location>
        <begin position="39"/>
        <end position="185"/>
    </location>
</feature>
<dbReference type="InterPro" id="IPR050210">
    <property type="entry name" value="tRNA_Adenine-N(6)_MTase"/>
</dbReference>
<keyword evidence="4" id="KW-0808">Transferase</keyword>
<keyword evidence="5" id="KW-1185">Reference proteome</keyword>
<evidence type="ECO:0000256" key="1">
    <source>
        <dbReference type="ARBA" id="ARBA00022603"/>
    </source>
</evidence>
<organism evidence="4 5">
    <name type="scientific">Aliirhizobium smilacinae</name>
    <dbReference type="NCBI Taxonomy" id="1395944"/>
    <lineage>
        <taxon>Bacteria</taxon>
        <taxon>Pseudomonadati</taxon>
        <taxon>Pseudomonadota</taxon>
        <taxon>Alphaproteobacteria</taxon>
        <taxon>Hyphomicrobiales</taxon>
        <taxon>Rhizobiaceae</taxon>
        <taxon>Aliirhizobium</taxon>
    </lineage>
</organism>
<dbReference type="InterPro" id="IPR007848">
    <property type="entry name" value="Small_mtfrase_dom"/>
</dbReference>
<dbReference type="AlphaFoldDB" id="A0A5C4XRB5"/>
<evidence type="ECO:0000313" key="5">
    <source>
        <dbReference type="Proteomes" id="UP000311605"/>
    </source>
</evidence>
<comment type="caution">
    <text evidence="4">The sequence shown here is derived from an EMBL/GenBank/DDBJ whole genome shotgun (WGS) entry which is preliminary data.</text>
</comment>
<dbReference type="InterPro" id="IPR029063">
    <property type="entry name" value="SAM-dependent_MTases_sf"/>
</dbReference>
<dbReference type="Gene3D" id="3.40.50.150">
    <property type="entry name" value="Vaccinia Virus protein VP39"/>
    <property type="match status" value="1"/>
</dbReference>
<dbReference type="SUPFAM" id="SSF53335">
    <property type="entry name" value="S-adenosyl-L-methionine-dependent methyltransferases"/>
    <property type="match status" value="1"/>
</dbReference>
<dbReference type="PANTHER" id="PTHR47739">
    <property type="entry name" value="TRNA1(VAL) (ADENINE(37)-N6)-METHYLTRANSFERASE"/>
    <property type="match status" value="1"/>
</dbReference>
<reference evidence="4 5" key="1">
    <citation type="submission" date="2019-06" db="EMBL/GenBank/DDBJ databases">
        <title>The draft genome of Rhizobium smilacinae PTYR-5.</title>
        <authorList>
            <person name="Liu L."/>
            <person name="Li L."/>
            <person name="Zhang X."/>
        </authorList>
    </citation>
    <scope>NUCLEOTIDE SEQUENCE [LARGE SCALE GENOMIC DNA]</scope>
    <source>
        <strain evidence="4 5">PTYR-5</strain>
    </source>
</reference>
<name>A0A5C4XRB5_9HYPH</name>
<dbReference type="Proteomes" id="UP000311605">
    <property type="component" value="Unassembled WGS sequence"/>
</dbReference>